<keyword evidence="2" id="KW-1185">Reference proteome</keyword>
<organism evidence="1 2">
    <name type="scientific">Methylobacterium pseudosasicola</name>
    <dbReference type="NCBI Taxonomy" id="582667"/>
    <lineage>
        <taxon>Bacteria</taxon>
        <taxon>Pseudomonadati</taxon>
        <taxon>Pseudomonadota</taxon>
        <taxon>Alphaproteobacteria</taxon>
        <taxon>Hyphomicrobiales</taxon>
        <taxon>Methylobacteriaceae</taxon>
        <taxon>Methylobacterium</taxon>
    </lineage>
</organism>
<dbReference type="Proteomes" id="UP000199048">
    <property type="component" value="Unassembled WGS sequence"/>
</dbReference>
<evidence type="ECO:0000313" key="1">
    <source>
        <dbReference type="EMBL" id="SFL22372.1"/>
    </source>
</evidence>
<name>A0A1I4FWW5_9HYPH</name>
<dbReference type="EMBL" id="FOTK01000002">
    <property type="protein sequence ID" value="SFL22372.1"/>
    <property type="molecule type" value="Genomic_DNA"/>
</dbReference>
<dbReference type="CDD" id="cd07814">
    <property type="entry name" value="SRPBCC_CalC_Aha1-like"/>
    <property type="match status" value="1"/>
</dbReference>
<evidence type="ECO:0000313" key="2">
    <source>
        <dbReference type="Proteomes" id="UP000199048"/>
    </source>
</evidence>
<accession>A0A1I4FWW5</accession>
<dbReference type="Gene3D" id="3.30.530.20">
    <property type="match status" value="1"/>
</dbReference>
<dbReference type="InterPro" id="IPR023393">
    <property type="entry name" value="START-like_dom_sf"/>
</dbReference>
<protein>
    <recommendedName>
        <fullName evidence="3">Activator of Hsp90 ATPase homolog 1-like protein</fullName>
    </recommendedName>
</protein>
<dbReference type="SUPFAM" id="SSF55961">
    <property type="entry name" value="Bet v1-like"/>
    <property type="match status" value="1"/>
</dbReference>
<dbReference type="RefSeq" id="WP_092036868.1">
    <property type="nucleotide sequence ID" value="NZ_FOTK01000002.1"/>
</dbReference>
<gene>
    <name evidence="1" type="ORF">SAMN05192568_100252</name>
</gene>
<reference evidence="2" key="1">
    <citation type="submission" date="2016-10" db="EMBL/GenBank/DDBJ databases">
        <authorList>
            <person name="Varghese N."/>
            <person name="Submissions S."/>
        </authorList>
    </citation>
    <scope>NUCLEOTIDE SEQUENCE [LARGE SCALE GENOMIC DNA]</scope>
    <source>
        <strain evidence="2">BL36</strain>
    </source>
</reference>
<dbReference type="OrthoDB" id="9803476at2"/>
<evidence type="ECO:0008006" key="3">
    <source>
        <dbReference type="Google" id="ProtNLM"/>
    </source>
</evidence>
<sequence>MSEAEPDAAETGIAGDYELDAPPHKVWRALHTPELREIWLPGSALAEPDAISVTPGEELRYRLRDDAPPFLESIVTFRIAPNGTGGTRLRVIHELTDLRAASNTNDPPLMRAA</sequence>
<proteinExistence type="predicted"/>
<dbReference type="AlphaFoldDB" id="A0A1I4FWW5"/>
<dbReference type="STRING" id="582667.SAMN05192568_100252"/>